<evidence type="ECO:0000313" key="2">
    <source>
        <dbReference type="Proteomes" id="UP001233999"/>
    </source>
</evidence>
<organism evidence="1 2">
    <name type="scientific">Diploptera punctata</name>
    <name type="common">Pacific beetle cockroach</name>
    <dbReference type="NCBI Taxonomy" id="6984"/>
    <lineage>
        <taxon>Eukaryota</taxon>
        <taxon>Metazoa</taxon>
        <taxon>Ecdysozoa</taxon>
        <taxon>Arthropoda</taxon>
        <taxon>Hexapoda</taxon>
        <taxon>Insecta</taxon>
        <taxon>Pterygota</taxon>
        <taxon>Neoptera</taxon>
        <taxon>Polyneoptera</taxon>
        <taxon>Dictyoptera</taxon>
        <taxon>Blattodea</taxon>
        <taxon>Blaberoidea</taxon>
        <taxon>Blaberidae</taxon>
        <taxon>Diplopterinae</taxon>
        <taxon>Diploptera</taxon>
    </lineage>
</organism>
<comment type="caution">
    <text evidence="1">The sequence shown here is derived from an EMBL/GenBank/DDBJ whole genome shotgun (WGS) entry which is preliminary data.</text>
</comment>
<reference evidence="1" key="1">
    <citation type="journal article" date="2023" name="IScience">
        <title>Live-bearing cockroach genome reveals convergent evolutionary mechanisms linked to viviparity in insects and beyond.</title>
        <authorList>
            <person name="Fouks B."/>
            <person name="Harrison M.C."/>
            <person name="Mikhailova A.A."/>
            <person name="Marchal E."/>
            <person name="English S."/>
            <person name="Carruthers M."/>
            <person name="Jennings E.C."/>
            <person name="Chiamaka E.L."/>
            <person name="Frigard R.A."/>
            <person name="Pippel M."/>
            <person name="Attardo G.M."/>
            <person name="Benoit J.B."/>
            <person name="Bornberg-Bauer E."/>
            <person name="Tobe S.S."/>
        </authorList>
    </citation>
    <scope>NUCLEOTIDE SEQUENCE</scope>
    <source>
        <tissue evidence="1">Testes</tissue>
    </source>
</reference>
<dbReference type="EMBL" id="JASPKZ010007759">
    <property type="protein sequence ID" value="KAJ9582717.1"/>
    <property type="molecule type" value="Genomic_DNA"/>
</dbReference>
<keyword evidence="2" id="KW-1185">Reference proteome</keyword>
<evidence type="ECO:0000313" key="1">
    <source>
        <dbReference type="EMBL" id="KAJ9582717.1"/>
    </source>
</evidence>
<feature type="non-terminal residue" evidence="1">
    <location>
        <position position="1"/>
    </location>
</feature>
<proteinExistence type="predicted"/>
<dbReference type="AlphaFoldDB" id="A0AAD8EAJ2"/>
<name>A0AAD8EAJ2_DIPPU</name>
<feature type="non-terminal residue" evidence="1">
    <location>
        <position position="68"/>
    </location>
</feature>
<sequence>VDATLLYKLQYNIDNNRLMGVAYIWLSGGTDSLHSTADINPTTDSTLVHCLIVIKEIQSCLSDIMHRV</sequence>
<protein>
    <submittedName>
        <fullName evidence="1">Uncharacterized protein</fullName>
    </submittedName>
</protein>
<gene>
    <name evidence="1" type="ORF">L9F63_022941</name>
</gene>
<accession>A0AAD8EAJ2</accession>
<reference evidence="1" key="2">
    <citation type="submission" date="2023-05" db="EMBL/GenBank/DDBJ databases">
        <authorList>
            <person name="Fouks B."/>
        </authorList>
    </citation>
    <scope>NUCLEOTIDE SEQUENCE</scope>
    <source>
        <strain evidence="1">Stay&amp;Tobe</strain>
        <tissue evidence="1">Testes</tissue>
    </source>
</reference>
<dbReference type="Proteomes" id="UP001233999">
    <property type="component" value="Unassembled WGS sequence"/>
</dbReference>